<comment type="subcellular location">
    <subcellularLocation>
        <location evidence="1">Mitochondrion</location>
    </subcellularLocation>
</comment>
<evidence type="ECO:0000256" key="4">
    <source>
        <dbReference type="ARBA" id="ARBA00023128"/>
    </source>
</evidence>
<name>W9XSS0_9EURO</name>
<keyword evidence="8" id="KW-1185">Reference proteome</keyword>
<dbReference type="PANTHER" id="PTHR21013">
    <property type="entry name" value="ATP SYNTHASE MITOCHONDRIAL F1 COMPLEX ASSEMBLY FACTOR 2/ATP12 PROTEIN, MITOCHONDRIAL PRECURSOR"/>
    <property type="match status" value="1"/>
</dbReference>
<evidence type="ECO:0000256" key="1">
    <source>
        <dbReference type="ARBA" id="ARBA00004173"/>
    </source>
</evidence>
<dbReference type="GeneID" id="19161768"/>
<evidence type="ECO:0000256" key="2">
    <source>
        <dbReference type="ARBA" id="ARBA00008231"/>
    </source>
</evidence>
<evidence type="ECO:0000256" key="5">
    <source>
        <dbReference type="ARBA" id="ARBA00023186"/>
    </source>
</evidence>
<dbReference type="RefSeq" id="XP_007725969.1">
    <property type="nucleotide sequence ID" value="XM_007727779.1"/>
</dbReference>
<dbReference type="SUPFAM" id="SSF160909">
    <property type="entry name" value="ATP12-like"/>
    <property type="match status" value="1"/>
</dbReference>
<organism evidence="7 8">
    <name type="scientific">Capronia coronata CBS 617.96</name>
    <dbReference type="NCBI Taxonomy" id="1182541"/>
    <lineage>
        <taxon>Eukaryota</taxon>
        <taxon>Fungi</taxon>
        <taxon>Dikarya</taxon>
        <taxon>Ascomycota</taxon>
        <taxon>Pezizomycotina</taxon>
        <taxon>Eurotiomycetes</taxon>
        <taxon>Chaetothyriomycetidae</taxon>
        <taxon>Chaetothyriales</taxon>
        <taxon>Herpotrichiellaceae</taxon>
        <taxon>Capronia</taxon>
    </lineage>
</organism>
<dbReference type="STRING" id="1182541.W9XSS0"/>
<comment type="caution">
    <text evidence="7">The sequence shown here is derived from an EMBL/GenBank/DDBJ whole genome shotgun (WGS) entry which is preliminary data.</text>
</comment>
<dbReference type="InterPro" id="IPR042272">
    <property type="entry name" value="ATP12_ATP_synth-F1-assembly_N"/>
</dbReference>
<evidence type="ECO:0000313" key="7">
    <source>
        <dbReference type="EMBL" id="EXJ83283.1"/>
    </source>
</evidence>
<dbReference type="InterPro" id="IPR011419">
    <property type="entry name" value="ATP12_ATP_synth-F1-assembly"/>
</dbReference>
<dbReference type="eggNOG" id="KOG3015">
    <property type="taxonomic scope" value="Eukaryota"/>
</dbReference>
<accession>W9XSS0</accession>
<dbReference type="GO" id="GO:0005739">
    <property type="term" value="C:mitochondrion"/>
    <property type="evidence" value="ECO:0007669"/>
    <property type="project" value="UniProtKB-SubCell"/>
</dbReference>
<evidence type="ECO:0000256" key="6">
    <source>
        <dbReference type="SAM" id="MobiDB-lite"/>
    </source>
</evidence>
<feature type="compositionally biased region" description="Basic and acidic residues" evidence="6">
    <location>
        <begin position="65"/>
        <end position="84"/>
    </location>
</feature>
<feature type="region of interest" description="Disordered" evidence="6">
    <location>
        <begin position="41"/>
        <end position="90"/>
    </location>
</feature>
<reference evidence="7 8" key="1">
    <citation type="submission" date="2013-03" db="EMBL/GenBank/DDBJ databases">
        <title>The Genome Sequence of Capronia coronata CBS 617.96.</title>
        <authorList>
            <consortium name="The Broad Institute Genomics Platform"/>
            <person name="Cuomo C."/>
            <person name="de Hoog S."/>
            <person name="Gorbushina A."/>
            <person name="Walker B."/>
            <person name="Young S.K."/>
            <person name="Zeng Q."/>
            <person name="Gargeya S."/>
            <person name="Fitzgerald M."/>
            <person name="Haas B."/>
            <person name="Abouelleil A."/>
            <person name="Allen A.W."/>
            <person name="Alvarado L."/>
            <person name="Arachchi H.M."/>
            <person name="Berlin A.M."/>
            <person name="Chapman S.B."/>
            <person name="Gainer-Dewar J."/>
            <person name="Goldberg J."/>
            <person name="Griggs A."/>
            <person name="Gujja S."/>
            <person name="Hansen M."/>
            <person name="Howarth C."/>
            <person name="Imamovic A."/>
            <person name="Ireland A."/>
            <person name="Larimer J."/>
            <person name="McCowan C."/>
            <person name="Murphy C."/>
            <person name="Pearson M."/>
            <person name="Poon T.W."/>
            <person name="Priest M."/>
            <person name="Roberts A."/>
            <person name="Saif S."/>
            <person name="Shea T."/>
            <person name="Sisk P."/>
            <person name="Sykes S."/>
            <person name="Wortman J."/>
            <person name="Nusbaum C."/>
            <person name="Birren B."/>
        </authorList>
    </citation>
    <scope>NUCLEOTIDE SEQUENCE [LARGE SCALE GENOMIC DNA]</scope>
    <source>
        <strain evidence="7 8">CBS 617.96</strain>
    </source>
</reference>
<keyword evidence="5" id="KW-0143">Chaperone</keyword>
<dbReference type="EMBL" id="AMWN01000006">
    <property type="protein sequence ID" value="EXJ83283.1"/>
    <property type="molecule type" value="Genomic_DNA"/>
</dbReference>
<keyword evidence="3" id="KW-0809">Transit peptide</keyword>
<protein>
    <submittedName>
        <fullName evidence="7">ATP synthase mitochondrial F1 complex assembly factor 2</fullName>
    </submittedName>
</protein>
<dbReference type="OrthoDB" id="5322896at2759"/>
<dbReference type="Pfam" id="PF07542">
    <property type="entry name" value="ATP12"/>
    <property type="match status" value="1"/>
</dbReference>
<dbReference type="Gene3D" id="1.10.3580.10">
    <property type="entry name" value="ATP12 ATPase"/>
    <property type="match status" value="1"/>
</dbReference>
<dbReference type="InterPro" id="IPR023335">
    <property type="entry name" value="ATP12_ortho_dom_sf"/>
</dbReference>
<proteinExistence type="inferred from homology"/>
<evidence type="ECO:0000313" key="8">
    <source>
        <dbReference type="Proteomes" id="UP000019484"/>
    </source>
</evidence>
<dbReference type="Proteomes" id="UP000019484">
    <property type="component" value="Unassembled WGS sequence"/>
</dbReference>
<keyword evidence="4" id="KW-0496">Mitochondrion</keyword>
<comment type="similarity">
    <text evidence="2">Belongs to the ATP12 family.</text>
</comment>
<dbReference type="AlphaFoldDB" id="W9XSS0"/>
<sequence length="371" mass="41569">MRISAVRVGSLGSRALRLHSSVGRLAEPAFRQISTTTYRPATALPITATGPPPSAPVATSSQYGDRVEERRRKAEMLKQGKELRASQSGKSSPLKKRFWNEVTVREVPDGYHVYLDSRPVRTPSKSILTVPRTKPHLAHAIAIEWDMLESAQQALKNHNIPMTSIVARAQDLIEAEAQGSTKTRDEIITVMMRYLDTDTLLCWAPEHSMHDAAQLEMHADRTQSLRNLQIKTAKPIISFLTTSVWPGVELKPVLEEGSIMPVQQSEMTRNIIRGWMSGLPAYELAALERAALAGKSLLVATRLLIEWSEEFRDLQRIDEKRFGIEEAAEAASLEVRWQTGMWGEVEDTHDVENEDIRRQLGSAILLVSGHR</sequence>
<dbReference type="PANTHER" id="PTHR21013:SF10">
    <property type="entry name" value="ATP SYNTHASE MITOCHONDRIAL F1 COMPLEX ASSEMBLY FACTOR 2"/>
    <property type="match status" value="1"/>
</dbReference>
<dbReference type="Gene3D" id="3.30.2180.10">
    <property type="entry name" value="ATP12-like"/>
    <property type="match status" value="1"/>
</dbReference>
<evidence type="ECO:0000256" key="3">
    <source>
        <dbReference type="ARBA" id="ARBA00022946"/>
    </source>
</evidence>
<dbReference type="HOGENOM" id="CLU_047893_1_1_1"/>
<gene>
    <name evidence="7" type="ORF">A1O1_06902</name>
</gene>
<dbReference type="GO" id="GO:0033615">
    <property type="term" value="P:mitochondrial proton-transporting ATP synthase complex assembly"/>
    <property type="evidence" value="ECO:0007669"/>
    <property type="project" value="TreeGrafter"/>
</dbReference>